<evidence type="ECO:0000313" key="1">
    <source>
        <dbReference type="EMBL" id="QOY89827.1"/>
    </source>
</evidence>
<keyword evidence="2" id="KW-1185">Reference proteome</keyword>
<name>A0A7S7SL36_PALFE</name>
<proteinExistence type="predicted"/>
<protein>
    <submittedName>
        <fullName evidence="1">Uncharacterized protein</fullName>
    </submittedName>
</protein>
<evidence type="ECO:0000313" key="2">
    <source>
        <dbReference type="Proteomes" id="UP000593892"/>
    </source>
</evidence>
<dbReference type="EMBL" id="CP063849">
    <property type="protein sequence ID" value="QOY89827.1"/>
    <property type="molecule type" value="Genomic_DNA"/>
</dbReference>
<gene>
    <name evidence="1" type="ORF">IRI77_07705</name>
</gene>
<accession>A0A7S7SL36</accession>
<dbReference type="AlphaFoldDB" id="A0A7S7SL36"/>
<dbReference type="KEGG" id="pfer:IRI77_07705"/>
<reference evidence="1 2" key="1">
    <citation type="submission" date="2020-10" db="EMBL/GenBank/DDBJ databases">
        <title>Complete genome sequence of Paludibaculum fermentans P105T, a facultatively anaerobic acidobacterium capable of dissimilatory Fe(III) reduction.</title>
        <authorList>
            <person name="Dedysh S.N."/>
            <person name="Beletsky A.V."/>
            <person name="Kulichevskaya I.S."/>
            <person name="Mardanov A.V."/>
            <person name="Ravin N.V."/>
        </authorList>
    </citation>
    <scope>NUCLEOTIDE SEQUENCE [LARGE SCALE GENOMIC DNA]</scope>
    <source>
        <strain evidence="1 2">P105</strain>
    </source>
</reference>
<sequence>MTLKPAGSANSHIAWAGFPLYFQAKESASSRLKLLRSGRGLRRALVSTTVTAVPTGAQSQ</sequence>
<dbReference type="Proteomes" id="UP000593892">
    <property type="component" value="Chromosome"/>
</dbReference>
<dbReference type="RefSeq" id="WP_194451490.1">
    <property type="nucleotide sequence ID" value="NZ_CP063849.1"/>
</dbReference>
<organism evidence="1 2">
    <name type="scientific">Paludibaculum fermentans</name>
    <dbReference type="NCBI Taxonomy" id="1473598"/>
    <lineage>
        <taxon>Bacteria</taxon>
        <taxon>Pseudomonadati</taxon>
        <taxon>Acidobacteriota</taxon>
        <taxon>Terriglobia</taxon>
        <taxon>Bryobacterales</taxon>
        <taxon>Bryobacteraceae</taxon>
        <taxon>Paludibaculum</taxon>
    </lineage>
</organism>